<dbReference type="Proteomes" id="UP001570511">
    <property type="component" value="Unassembled WGS sequence"/>
</dbReference>
<reference evidence="2 3" key="1">
    <citation type="submission" date="2024-08" db="EMBL/GenBank/DDBJ databases">
        <title>Halobellus sp. MBLA0158 whole genome sequence.</title>
        <authorList>
            <person name="Hwang C.Y."/>
            <person name="Cho E.-S."/>
            <person name="Seo M.-J."/>
        </authorList>
    </citation>
    <scope>NUCLEOTIDE SEQUENCE [LARGE SCALE GENOMIC DNA]</scope>
    <source>
        <strain evidence="2 3">MBLA0158</strain>
    </source>
</reference>
<sequence length="130" mass="16157">MDYLDNPEFDINELLEETGQRQQQRLEKELERIEQQLEERDEIHREIVDELESKLSWYTDRLESLYKQRTGKTGERQELKNQISSFYRQLREEKQQHWHDKQKLEQERRELLRKLEEASDTELFDEFLSL</sequence>
<evidence type="ECO:0000256" key="1">
    <source>
        <dbReference type="SAM" id="Coils"/>
    </source>
</evidence>
<evidence type="ECO:0000313" key="3">
    <source>
        <dbReference type="Proteomes" id="UP001570511"/>
    </source>
</evidence>
<accession>A0ABD5M811</accession>
<comment type="caution">
    <text evidence="2">The sequence shown here is derived from an EMBL/GenBank/DDBJ whole genome shotgun (WGS) entry which is preliminary data.</text>
</comment>
<name>A0ABD5M811_9EURY</name>
<keyword evidence="1" id="KW-0175">Coiled coil</keyword>
<dbReference type="Pfam" id="PF26406">
    <property type="entry name" value="DUF8104"/>
    <property type="match status" value="1"/>
</dbReference>
<dbReference type="EMBL" id="JBGNYA010000001">
    <property type="protein sequence ID" value="MFA1610037.1"/>
    <property type="molecule type" value="Genomic_DNA"/>
</dbReference>
<organism evidence="2 3">
    <name type="scientific">Halobellus rubicundus</name>
    <dbReference type="NCBI Taxonomy" id="2996466"/>
    <lineage>
        <taxon>Archaea</taxon>
        <taxon>Methanobacteriati</taxon>
        <taxon>Methanobacteriota</taxon>
        <taxon>Stenosarchaea group</taxon>
        <taxon>Halobacteria</taxon>
        <taxon>Halobacteriales</taxon>
        <taxon>Haloferacaceae</taxon>
        <taxon>Halobellus</taxon>
    </lineage>
</organism>
<feature type="coiled-coil region" evidence="1">
    <location>
        <begin position="12"/>
        <end position="121"/>
    </location>
</feature>
<protein>
    <submittedName>
        <fullName evidence="2">Uncharacterized protein</fullName>
    </submittedName>
</protein>
<gene>
    <name evidence="2" type="ORF">OS889_03325</name>
</gene>
<proteinExistence type="predicted"/>
<dbReference type="RefSeq" id="WP_372387256.1">
    <property type="nucleotide sequence ID" value="NZ_JBGNYA010000001.1"/>
</dbReference>
<dbReference type="InterPro" id="IPR058417">
    <property type="entry name" value="DUF8104"/>
</dbReference>
<evidence type="ECO:0000313" key="2">
    <source>
        <dbReference type="EMBL" id="MFA1610037.1"/>
    </source>
</evidence>
<dbReference type="AlphaFoldDB" id="A0ABD5M811"/>
<keyword evidence="3" id="KW-1185">Reference proteome</keyword>